<dbReference type="GeneTree" id="ENSGT00860000135878"/>
<protein>
    <submittedName>
        <fullName evidence="1">Uncharacterized protein</fullName>
    </submittedName>
</protein>
<proteinExistence type="predicted"/>
<organism evidence="1 2">
    <name type="scientific">Aotus nancymaae</name>
    <name type="common">Ma's night monkey</name>
    <dbReference type="NCBI Taxonomy" id="37293"/>
    <lineage>
        <taxon>Eukaryota</taxon>
        <taxon>Metazoa</taxon>
        <taxon>Chordata</taxon>
        <taxon>Craniata</taxon>
        <taxon>Vertebrata</taxon>
        <taxon>Euteleostomi</taxon>
        <taxon>Mammalia</taxon>
        <taxon>Eutheria</taxon>
        <taxon>Euarchontoglires</taxon>
        <taxon>Primates</taxon>
        <taxon>Haplorrhini</taxon>
        <taxon>Platyrrhini</taxon>
        <taxon>Aotidae</taxon>
        <taxon>Aotus</taxon>
    </lineage>
</organism>
<accession>A0A2K5E298</accession>
<evidence type="ECO:0000313" key="2">
    <source>
        <dbReference type="Proteomes" id="UP000233020"/>
    </source>
</evidence>
<dbReference type="Ensembl" id="ENSANAT00000045273.1">
    <property type="protein sequence ID" value="ENSANAP00000027273.1"/>
    <property type="gene ID" value="ENSANAG00000031469.1"/>
</dbReference>
<sequence length="71" mass="7897">MMALKVVREILGAAQTLPVPLRSNQTKQASTLSPSQGASRTLVPFLHVFSVWRKMGRAFQKLLYARISTLV</sequence>
<reference evidence="1" key="1">
    <citation type="submission" date="2025-08" db="UniProtKB">
        <authorList>
            <consortium name="Ensembl"/>
        </authorList>
    </citation>
    <scope>IDENTIFICATION</scope>
</reference>
<reference evidence="1" key="2">
    <citation type="submission" date="2025-09" db="UniProtKB">
        <authorList>
            <consortium name="Ensembl"/>
        </authorList>
    </citation>
    <scope>IDENTIFICATION</scope>
</reference>
<evidence type="ECO:0000313" key="1">
    <source>
        <dbReference type="Ensembl" id="ENSANAP00000027273.1"/>
    </source>
</evidence>
<keyword evidence="2" id="KW-1185">Reference proteome</keyword>
<dbReference type="OMA" id="WRVMSRA"/>
<name>A0A2K5E298_AOTNA</name>
<dbReference type="AlphaFoldDB" id="A0A2K5E298"/>
<dbReference type="Proteomes" id="UP000233020">
    <property type="component" value="Unplaced"/>
</dbReference>